<name>A0A835UFQ2_VANPL</name>
<sequence length="71" mass="7702">MCSPEGRETESKGSISGSTLPYNTTGTLFCGICTRSCKYFSACRCSTASKLKPPPFTQVLCRRSADKGIQR</sequence>
<feature type="compositionally biased region" description="Basic and acidic residues" evidence="1">
    <location>
        <begin position="1"/>
        <end position="11"/>
    </location>
</feature>
<comment type="caution">
    <text evidence="2">The sequence shown here is derived from an EMBL/GenBank/DDBJ whole genome shotgun (WGS) entry which is preliminary data.</text>
</comment>
<gene>
    <name evidence="2" type="ORF">HPP92_022751</name>
</gene>
<dbReference type="Proteomes" id="UP000639772">
    <property type="component" value="Chromosome 12"/>
</dbReference>
<organism evidence="2 3">
    <name type="scientific">Vanilla planifolia</name>
    <name type="common">Vanilla</name>
    <dbReference type="NCBI Taxonomy" id="51239"/>
    <lineage>
        <taxon>Eukaryota</taxon>
        <taxon>Viridiplantae</taxon>
        <taxon>Streptophyta</taxon>
        <taxon>Embryophyta</taxon>
        <taxon>Tracheophyta</taxon>
        <taxon>Spermatophyta</taxon>
        <taxon>Magnoliopsida</taxon>
        <taxon>Liliopsida</taxon>
        <taxon>Asparagales</taxon>
        <taxon>Orchidaceae</taxon>
        <taxon>Vanilloideae</taxon>
        <taxon>Vanilleae</taxon>
        <taxon>Vanilla</taxon>
    </lineage>
</organism>
<proteinExistence type="predicted"/>
<evidence type="ECO:0000256" key="1">
    <source>
        <dbReference type="SAM" id="MobiDB-lite"/>
    </source>
</evidence>
<evidence type="ECO:0000313" key="3">
    <source>
        <dbReference type="Proteomes" id="UP000639772"/>
    </source>
</evidence>
<feature type="compositionally biased region" description="Polar residues" evidence="1">
    <location>
        <begin position="12"/>
        <end position="23"/>
    </location>
</feature>
<evidence type="ECO:0000313" key="2">
    <source>
        <dbReference type="EMBL" id="KAG0459623.1"/>
    </source>
</evidence>
<feature type="region of interest" description="Disordered" evidence="1">
    <location>
        <begin position="1"/>
        <end position="23"/>
    </location>
</feature>
<accession>A0A835UFQ2</accession>
<dbReference type="EMBL" id="JADCNM010000012">
    <property type="protein sequence ID" value="KAG0459623.1"/>
    <property type="molecule type" value="Genomic_DNA"/>
</dbReference>
<dbReference type="AlphaFoldDB" id="A0A835UFQ2"/>
<reference evidence="2 3" key="1">
    <citation type="journal article" date="2020" name="Nat. Food">
        <title>A phased Vanilla planifolia genome enables genetic improvement of flavour and production.</title>
        <authorList>
            <person name="Hasing T."/>
            <person name="Tang H."/>
            <person name="Brym M."/>
            <person name="Khazi F."/>
            <person name="Huang T."/>
            <person name="Chambers A.H."/>
        </authorList>
    </citation>
    <scope>NUCLEOTIDE SEQUENCE [LARGE SCALE GENOMIC DNA]</scope>
    <source>
        <tissue evidence="2">Leaf</tissue>
    </source>
</reference>
<dbReference type="OrthoDB" id="1987483at2759"/>
<protein>
    <submittedName>
        <fullName evidence="2">Uncharacterized protein</fullName>
    </submittedName>
</protein>